<dbReference type="AlphaFoldDB" id="A0A0G0BBB5"/>
<protein>
    <submittedName>
        <fullName evidence="1">Uncharacterized protein</fullName>
    </submittedName>
</protein>
<organism evidence="1 2">
    <name type="scientific">Candidatus Roizmanbacteria bacterium GW2011_GWC2_35_12</name>
    <dbReference type="NCBI Taxonomy" id="1618485"/>
    <lineage>
        <taxon>Bacteria</taxon>
        <taxon>Candidatus Roizmaniibacteriota</taxon>
    </lineage>
</organism>
<sequence>MESKLKTIEEVRKKEVAQKSADTLKAILDRPELKAMQLLKLMPTYKKDNPGDLPEWLEPKKNDVNPAELAKKDIDGYARQLYRNIFSPEPDEIISDTEAEIYQKIKILCIHNGWNADNYFPRPDMDAFMKYVGIRLGLQGEKEISVRQPEERPVIFDSDAMAATLMWFMDNSVLFNGSKKFASTRSDFQSLTSKLEIIKQKDSGLHLLIQHNNKTDFEEIEYESLDQSKYRQDITSGIKALILNSRLTNLKPEDIGLKKDSLQWKLVVFFKDNREALEHFLKFYESEKTNIYDIEQERMFLGLDMRFDKNPTF</sequence>
<evidence type="ECO:0000313" key="2">
    <source>
        <dbReference type="Proteomes" id="UP000034127"/>
    </source>
</evidence>
<comment type="caution">
    <text evidence="1">The sequence shown here is derived from an EMBL/GenBank/DDBJ whole genome shotgun (WGS) entry which is preliminary data.</text>
</comment>
<proteinExistence type="predicted"/>
<name>A0A0G0BBB5_9BACT</name>
<gene>
    <name evidence="1" type="ORF">UR63_C0027G0012</name>
</gene>
<reference evidence="1 2" key="1">
    <citation type="journal article" date="2015" name="Nature">
        <title>rRNA introns, odd ribosomes, and small enigmatic genomes across a large radiation of phyla.</title>
        <authorList>
            <person name="Brown C.T."/>
            <person name="Hug L.A."/>
            <person name="Thomas B.C."/>
            <person name="Sharon I."/>
            <person name="Castelle C.J."/>
            <person name="Singh A."/>
            <person name="Wilkins M.J."/>
            <person name="Williams K.H."/>
            <person name="Banfield J.F."/>
        </authorList>
    </citation>
    <scope>NUCLEOTIDE SEQUENCE [LARGE SCALE GENOMIC DNA]</scope>
</reference>
<dbReference type="EMBL" id="LBPX01000027">
    <property type="protein sequence ID" value="KKP66778.1"/>
    <property type="molecule type" value="Genomic_DNA"/>
</dbReference>
<accession>A0A0G0BBB5</accession>
<evidence type="ECO:0000313" key="1">
    <source>
        <dbReference type="EMBL" id="KKP66778.1"/>
    </source>
</evidence>
<dbReference type="Proteomes" id="UP000034127">
    <property type="component" value="Unassembled WGS sequence"/>
</dbReference>